<keyword evidence="11" id="KW-0479">Metal-binding</keyword>
<evidence type="ECO:0000256" key="4">
    <source>
        <dbReference type="ARBA" id="ARBA00022670"/>
    </source>
</evidence>
<accession>A0A1I3TGV9</accession>
<keyword evidence="5 11" id="KW-0812">Transmembrane</keyword>
<comment type="cofactor">
    <cofactor evidence="1 11">
        <name>Zn(2+)</name>
        <dbReference type="ChEBI" id="CHEBI:29105"/>
    </cofactor>
</comment>
<evidence type="ECO:0000256" key="3">
    <source>
        <dbReference type="ARBA" id="ARBA00007931"/>
    </source>
</evidence>
<comment type="similarity">
    <text evidence="3 11">Belongs to the peptidase M50B family.</text>
</comment>
<dbReference type="GO" id="GO:0004222">
    <property type="term" value="F:metalloendopeptidase activity"/>
    <property type="evidence" value="ECO:0007669"/>
    <property type="project" value="InterPro"/>
</dbReference>
<evidence type="ECO:0000256" key="9">
    <source>
        <dbReference type="ARBA" id="ARBA00023049"/>
    </source>
</evidence>
<dbReference type="STRING" id="576117.SAMN04488138_108126"/>
<dbReference type="InterPro" id="IPR036034">
    <property type="entry name" value="PDZ_sf"/>
</dbReference>
<dbReference type="InterPro" id="IPR008915">
    <property type="entry name" value="Peptidase_M50"/>
</dbReference>
<feature type="transmembrane region" description="Helical" evidence="11">
    <location>
        <begin position="421"/>
        <end position="442"/>
    </location>
</feature>
<dbReference type="SMART" id="SM00228">
    <property type="entry name" value="PDZ"/>
    <property type="match status" value="2"/>
</dbReference>
<proteinExistence type="inferred from homology"/>
<feature type="domain" description="PDZ" evidence="12">
    <location>
        <begin position="205"/>
        <end position="273"/>
    </location>
</feature>
<evidence type="ECO:0000256" key="7">
    <source>
        <dbReference type="ARBA" id="ARBA00022833"/>
    </source>
</evidence>
<evidence type="ECO:0000256" key="2">
    <source>
        <dbReference type="ARBA" id="ARBA00004141"/>
    </source>
</evidence>
<keyword evidence="4 13" id="KW-0645">Protease</keyword>
<organism evidence="13 14">
    <name type="scientific">Celeribacter halophilus</name>
    <dbReference type="NCBI Taxonomy" id="576117"/>
    <lineage>
        <taxon>Bacteria</taxon>
        <taxon>Pseudomonadati</taxon>
        <taxon>Pseudomonadota</taxon>
        <taxon>Alphaproteobacteria</taxon>
        <taxon>Rhodobacterales</taxon>
        <taxon>Roseobacteraceae</taxon>
        <taxon>Celeribacter</taxon>
    </lineage>
</organism>
<dbReference type="RefSeq" id="WP_066599938.1">
    <property type="nucleotide sequence ID" value="NZ_FORY01000008.1"/>
</dbReference>
<evidence type="ECO:0000256" key="1">
    <source>
        <dbReference type="ARBA" id="ARBA00001947"/>
    </source>
</evidence>
<dbReference type="GO" id="GO:0006508">
    <property type="term" value="P:proteolysis"/>
    <property type="evidence" value="ECO:0007669"/>
    <property type="project" value="UniProtKB-KW"/>
</dbReference>
<dbReference type="AlphaFoldDB" id="A0A1I3TGV9"/>
<dbReference type="InterPro" id="IPR041489">
    <property type="entry name" value="PDZ_6"/>
</dbReference>
<dbReference type="CDD" id="cd06163">
    <property type="entry name" value="S2P-M50_PDZ_RseP-like"/>
    <property type="match status" value="1"/>
</dbReference>
<dbReference type="OrthoDB" id="9782003at2"/>
<feature type="transmembrane region" description="Helical" evidence="11">
    <location>
        <begin position="6"/>
        <end position="30"/>
    </location>
</feature>
<dbReference type="GeneID" id="98665429"/>
<dbReference type="InterPro" id="IPR001478">
    <property type="entry name" value="PDZ"/>
</dbReference>
<feature type="domain" description="PDZ" evidence="12">
    <location>
        <begin position="135"/>
        <end position="204"/>
    </location>
</feature>
<evidence type="ECO:0000256" key="11">
    <source>
        <dbReference type="RuleBase" id="RU362031"/>
    </source>
</evidence>
<name>A0A1I3TGV9_9RHOB</name>
<dbReference type="InterPro" id="IPR004387">
    <property type="entry name" value="Pept_M50_Zn"/>
</dbReference>
<sequence>MDVTSLVSSLGGTAFTLVFFIVALSIIVTVHEYGHYIVGRWSGIRADVFSLGFGKPLWQRTDKRGTVWQIAALPFGGYVKFAGDANAASAPDAHAVEGMSEDEARHTMPGAPLWARTLTVAAGPVFNFIFSFIVFTIFVLIAGKATDTLVVDEISPVPFEVGIESGDEILAINGLNIPAPTELMEVLEELPRTAEVTYTVMRNGEELTVQGAYPYPVIVSGISPKSAARDAGIKTGDVITRLDGEDVHTFWDLQDYVTSHDGAPMTLTVWRNTDAGGETYETTLEPRRRDLPLPDGEFETRWLIGITGGLLFSVGTEPVGLGEAIVAGAQGVWRIIVTSLSGMAHMITGAISACNLSGPVGIAEVVSTSAADGVASFLSTVALLSTAIGLMNLFPIPVLDGGHLVFYAYEAVRGKPLPDRAVGVMMTIGMAVILGFMVLGLGSDLFCK</sequence>
<comment type="subcellular location">
    <subcellularLocation>
        <location evidence="2">Membrane</location>
        <topology evidence="2">Multi-pass membrane protein</topology>
    </subcellularLocation>
</comment>
<keyword evidence="8 11" id="KW-1133">Transmembrane helix</keyword>
<evidence type="ECO:0000313" key="14">
    <source>
        <dbReference type="Proteomes" id="UP000183299"/>
    </source>
</evidence>
<protein>
    <recommendedName>
        <fullName evidence="11">Zinc metalloprotease</fullName>
        <ecNumber evidence="11">3.4.24.-</ecNumber>
    </recommendedName>
</protein>
<dbReference type="GO" id="GO:0046872">
    <property type="term" value="F:metal ion binding"/>
    <property type="evidence" value="ECO:0007669"/>
    <property type="project" value="UniProtKB-KW"/>
</dbReference>
<evidence type="ECO:0000313" key="13">
    <source>
        <dbReference type="EMBL" id="SFJ70115.1"/>
    </source>
</evidence>
<gene>
    <name evidence="13" type="ORF">SAMN04488138_108126</name>
</gene>
<dbReference type="Proteomes" id="UP000183299">
    <property type="component" value="Unassembled WGS sequence"/>
</dbReference>
<dbReference type="Pfam" id="PF02163">
    <property type="entry name" value="Peptidase_M50"/>
    <property type="match status" value="1"/>
</dbReference>
<dbReference type="NCBIfam" id="TIGR00054">
    <property type="entry name" value="RIP metalloprotease RseP"/>
    <property type="match status" value="1"/>
</dbReference>
<feature type="transmembrane region" description="Helical" evidence="11">
    <location>
        <begin position="118"/>
        <end position="141"/>
    </location>
</feature>
<keyword evidence="14" id="KW-1185">Reference proteome</keyword>
<keyword evidence="9 11" id="KW-0482">Metalloprotease</keyword>
<dbReference type="SUPFAM" id="SSF50156">
    <property type="entry name" value="PDZ domain-like"/>
    <property type="match status" value="2"/>
</dbReference>
<evidence type="ECO:0000256" key="5">
    <source>
        <dbReference type="ARBA" id="ARBA00022692"/>
    </source>
</evidence>
<dbReference type="Pfam" id="PF17820">
    <property type="entry name" value="PDZ_6"/>
    <property type="match status" value="1"/>
</dbReference>
<dbReference type="Gene3D" id="2.30.42.10">
    <property type="match status" value="2"/>
</dbReference>
<dbReference type="EMBL" id="FORY01000008">
    <property type="protein sequence ID" value="SFJ70115.1"/>
    <property type="molecule type" value="Genomic_DNA"/>
</dbReference>
<reference evidence="13 14" key="1">
    <citation type="submission" date="2016-10" db="EMBL/GenBank/DDBJ databases">
        <authorList>
            <person name="de Groot N.N."/>
        </authorList>
    </citation>
    <scope>NUCLEOTIDE SEQUENCE [LARGE SCALE GENOMIC DNA]</scope>
    <source>
        <strain evidence="13 14">CGMCC 1.8891</strain>
    </source>
</reference>
<feature type="transmembrane region" description="Helical" evidence="11">
    <location>
        <begin position="387"/>
        <end position="409"/>
    </location>
</feature>
<dbReference type="PANTHER" id="PTHR42837:SF2">
    <property type="entry name" value="MEMBRANE METALLOPROTEASE ARASP2, CHLOROPLASTIC-RELATED"/>
    <property type="match status" value="1"/>
</dbReference>
<dbReference type="PANTHER" id="PTHR42837">
    <property type="entry name" value="REGULATOR OF SIGMA-E PROTEASE RSEP"/>
    <property type="match status" value="1"/>
</dbReference>
<evidence type="ECO:0000256" key="10">
    <source>
        <dbReference type="ARBA" id="ARBA00023136"/>
    </source>
</evidence>
<evidence type="ECO:0000256" key="8">
    <source>
        <dbReference type="ARBA" id="ARBA00022989"/>
    </source>
</evidence>
<dbReference type="EC" id="3.4.24.-" evidence="11"/>
<keyword evidence="6 11" id="KW-0378">Hydrolase</keyword>
<dbReference type="CDD" id="cd23081">
    <property type="entry name" value="cpPDZ_EcRseP-like"/>
    <property type="match status" value="1"/>
</dbReference>
<evidence type="ECO:0000259" key="12">
    <source>
        <dbReference type="SMART" id="SM00228"/>
    </source>
</evidence>
<keyword evidence="7 11" id="KW-0862">Zinc</keyword>
<keyword evidence="10 11" id="KW-0472">Membrane</keyword>
<dbReference type="GO" id="GO:0016020">
    <property type="term" value="C:membrane"/>
    <property type="evidence" value="ECO:0007669"/>
    <property type="project" value="UniProtKB-SubCell"/>
</dbReference>
<evidence type="ECO:0000256" key="6">
    <source>
        <dbReference type="ARBA" id="ARBA00022801"/>
    </source>
</evidence>